<evidence type="ECO:0000313" key="8">
    <source>
        <dbReference type="Proteomes" id="UP000738431"/>
    </source>
</evidence>
<dbReference type="SUPFAM" id="SSF53474">
    <property type="entry name" value="alpha/beta-Hydrolases"/>
    <property type="match status" value="1"/>
</dbReference>
<evidence type="ECO:0000256" key="2">
    <source>
        <dbReference type="ARBA" id="ARBA00022729"/>
    </source>
</evidence>
<dbReference type="InterPro" id="IPR054579">
    <property type="entry name" value="GCE-like_dom"/>
</dbReference>
<evidence type="ECO:0000313" key="7">
    <source>
        <dbReference type="EMBL" id="WRQ87553.1"/>
    </source>
</evidence>
<dbReference type="Proteomes" id="UP000738431">
    <property type="component" value="Chromosome"/>
</dbReference>
<accession>A0ABZ1C755</accession>
<evidence type="ECO:0000256" key="3">
    <source>
        <dbReference type="ARBA" id="ARBA00022801"/>
    </source>
</evidence>
<gene>
    <name evidence="7" type="ORF">K1X11_022280</name>
</gene>
<evidence type="ECO:0000259" key="6">
    <source>
        <dbReference type="Pfam" id="PF22244"/>
    </source>
</evidence>
<dbReference type="PANTHER" id="PTHR40111">
    <property type="entry name" value="CEPHALOSPORIN-C DEACETYLASE"/>
    <property type="match status" value="1"/>
</dbReference>
<keyword evidence="1" id="KW-0719">Serine esterase</keyword>
<reference evidence="7 8" key="1">
    <citation type="submission" date="2023-12" db="EMBL/GenBank/DDBJ databases">
        <title>Description of an unclassified Opitutus bacterium of Verrucomicrobiota.</title>
        <authorList>
            <person name="Zhang D.-F."/>
        </authorList>
    </citation>
    <scope>NUCLEOTIDE SEQUENCE [LARGE SCALE GENOMIC DNA]</scope>
    <source>
        <strain evidence="7 8">WL0086</strain>
    </source>
</reference>
<dbReference type="InterPro" id="IPR008391">
    <property type="entry name" value="AXE1_dom"/>
</dbReference>
<name>A0ABZ1C755_9BACT</name>
<dbReference type="Pfam" id="PF22244">
    <property type="entry name" value="GCE_fung"/>
    <property type="match status" value="1"/>
</dbReference>
<evidence type="ECO:0000256" key="4">
    <source>
        <dbReference type="SAM" id="MobiDB-lite"/>
    </source>
</evidence>
<organism evidence="7 8">
    <name type="scientific">Actomonas aquatica</name>
    <dbReference type="NCBI Taxonomy" id="2866162"/>
    <lineage>
        <taxon>Bacteria</taxon>
        <taxon>Pseudomonadati</taxon>
        <taxon>Verrucomicrobiota</taxon>
        <taxon>Opitutia</taxon>
        <taxon>Opitutales</taxon>
        <taxon>Opitutaceae</taxon>
        <taxon>Actomonas</taxon>
    </lineage>
</organism>
<feature type="domain" description="4-O-methyl-glucuronoyl methylesterase-like" evidence="6">
    <location>
        <begin position="656"/>
        <end position="809"/>
    </location>
</feature>
<keyword evidence="8" id="KW-1185">Reference proteome</keyword>
<evidence type="ECO:0000259" key="5">
    <source>
        <dbReference type="Pfam" id="PF05448"/>
    </source>
</evidence>
<dbReference type="PANTHER" id="PTHR40111:SF1">
    <property type="entry name" value="CEPHALOSPORIN-C DEACETYLASE"/>
    <property type="match status" value="1"/>
</dbReference>
<evidence type="ECO:0000256" key="1">
    <source>
        <dbReference type="ARBA" id="ARBA00022487"/>
    </source>
</evidence>
<dbReference type="Gene3D" id="3.40.50.1820">
    <property type="entry name" value="alpha/beta hydrolase"/>
    <property type="match status" value="2"/>
</dbReference>
<dbReference type="RefSeq" id="WP_221030286.1">
    <property type="nucleotide sequence ID" value="NZ_CP139781.1"/>
</dbReference>
<keyword evidence="3" id="KW-0378">Hydrolase</keyword>
<dbReference type="EMBL" id="CP139781">
    <property type="protein sequence ID" value="WRQ87553.1"/>
    <property type="molecule type" value="Genomic_DNA"/>
</dbReference>
<proteinExistence type="predicted"/>
<dbReference type="InterPro" id="IPR029058">
    <property type="entry name" value="AB_hydrolase_fold"/>
</dbReference>
<feature type="domain" description="Acetyl xylan esterase" evidence="5">
    <location>
        <begin position="134"/>
        <end position="421"/>
    </location>
</feature>
<sequence length="861" mass="94444">MLQPCSSLRRFAQLSLLPVVALCVSAGEIKLERDSAEGVYWAGAKPTWTVRWVADAAQSDEAPPTDAHFKFLRGGATEVLGGLIMWERDQTTALTVKIDRPDSMLLEVRWTDDEGEEQVVRSGAIASPQNIQSAVGAPDDFDAFWAAKLAELAAVSANTRLTSVETEAEGVDYWHLTMDNIRGSHINGQLARPEGDEKLPALLIVQWAGVYGLKPDWVTERAEEGWLTLNILPHDLPIDEPEAFYEAQREGPLKDYWEIGNDDPDTSYFLRMYLSCYRAVEYLKSRPDWNGETLVVMGTSQGGQQTFVTAGLHPDITAALALVPAGADMLAPEQGREPAFPRWYEKTEARSAVAVREASRYYDIANFASRIRAPMLVGVGLQDTVCPPAGVYAAINQVPSYTEVVVLPESGHQNVNDSQAEYYRRSNENWLPALQRGQLPPQKLTNATARRAMLDKLGIDDTRPGADPNNPDSPNAVNYDESKATRFPDLPDPLTTEAGEPVETAEAWWQVRRPEIVAQFESEVYGHIPAGVPEVTWVVVDEYPERKGPFEVITRRLEGRLDNSAYPFVEVAIALTVSVRADATGAVPAVLNFGWPPAIMAMFPRPPGPTWEEEVLARGWASASMVPTSFQADNGAGINQGVIGLTAKGQIRAPDEWGALRAWAWGASRCLDFFETDAAVDGDKVVLEGLSRYGKAVAVAMAFDERFPVAFIGSSGAGGGKLLRRDFGERVENLAGDYANHWMAGNFMKYAGPLDWDDLPVDAHELLALCAPRPIFISVGASEVEGHWLDHRGMFLAGVEAGPVYELLGQKSLGTAEYPDEGVAIDGGEIAWRQHHGGHTTLPNWSAFFDWVSRYIPVEAP</sequence>
<keyword evidence="2" id="KW-0732">Signal</keyword>
<protein>
    <submittedName>
        <fullName evidence="7">Acetylxylan esterase</fullName>
    </submittedName>
</protein>
<feature type="region of interest" description="Disordered" evidence="4">
    <location>
        <begin position="458"/>
        <end position="478"/>
    </location>
</feature>
<dbReference type="Pfam" id="PF05448">
    <property type="entry name" value="AXE1"/>
    <property type="match status" value="1"/>
</dbReference>
<dbReference type="InterPro" id="IPR039069">
    <property type="entry name" value="CE7"/>
</dbReference>